<dbReference type="Pfam" id="PF08238">
    <property type="entry name" value="Sel1"/>
    <property type="match status" value="2"/>
</dbReference>
<dbReference type="Gene3D" id="1.25.40.10">
    <property type="entry name" value="Tetratricopeptide repeat domain"/>
    <property type="match status" value="1"/>
</dbReference>
<dbReference type="InterPro" id="IPR006597">
    <property type="entry name" value="Sel1-like"/>
</dbReference>
<accession>A0A975DIV4</accession>
<dbReference type="SMART" id="SM00671">
    <property type="entry name" value="SEL1"/>
    <property type="match status" value="2"/>
</dbReference>
<dbReference type="SUPFAM" id="SSF81901">
    <property type="entry name" value="HCP-like"/>
    <property type="match status" value="1"/>
</dbReference>
<protein>
    <submittedName>
        <fullName evidence="1">Sel1 repeat family protein</fullName>
    </submittedName>
</protein>
<evidence type="ECO:0000313" key="1">
    <source>
        <dbReference type="EMBL" id="QTH71945.1"/>
    </source>
</evidence>
<reference evidence="1" key="1">
    <citation type="submission" date="2021-03" db="EMBL/GenBank/DDBJ databases">
        <title>Complete Genome of Pseudoalteromonas xiamenensis STKMTI.2, a new potential marine bacterium producing anti-Vibrio compounds.</title>
        <authorList>
            <person name="Handayani D.P."/>
            <person name="Isnansetyo A."/>
            <person name="Istiqomah I."/>
            <person name="Jumina J."/>
        </authorList>
    </citation>
    <scope>NUCLEOTIDE SEQUENCE</scope>
    <source>
        <strain evidence="1">STKMTI.2</strain>
    </source>
</reference>
<sequence>MHNNPFESSNSADLEQQLNNVLSFVVTGQEPSANDAQFTEQTPLNKGLYFLQQKQFPQAAKWLRYAAMSGDNKAQFYMGLLFVKGQGVPQSVYHAVAWLSLAKSQGYDAAKPILHDLKTYITTRRFKEAECYAASLYEQIHQLHFFGMLKDNEEV</sequence>
<dbReference type="RefSeq" id="WP_208843568.1">
    <property type="nucleotide sequence ID" value="NZ_CP072133.1"/>
</dbReference>
<dbReference type="EMBL" id="CP072133">
    <property type="protein sequence ID" value="QTH71945.1"/>
    <property type="molecule type" value="Genomic_DNA"/>
</dbReference>
<dbReference type="AlphaFoldDB" id="A0A975DIV4"/>
<evidence type="ECO:0000313" key="2">
    <source>
        <dbReference type="Proteomes" id="UP000664904"/>
    </source>
</evidence>
<proteinExistence type="predicted"/>
<dbReference type="InterPro" id="IPR011990">
    <property type="entry name" value="TPR-like_helical_dom_sf"/>
</dbReference>
<keyword evidence="2" id="KW-1185">Reference proteome</keyword>
<gene>
    <name evidence="1" type="ORF">J5O05_03220</name>
</gene>
<dbReference type="KEGG" id="pxi:J5O05_03220"/>
<name>A0A975DIV4_9GAMM</name>
<dbReference type="Proteomes" id="UP000664904">
    <property type="component" value="Chromosome"/>
</dbReference>
<organism evidence="1 2">
    <name type="scientific">Pseudoalteromonas xiamenensis</name>
    <dbReference type="NCBI Taxonomy" id="882626"/>
    <lineage>
        <taxon>Bacteria</taxon>
        <taxon>Pseudomonadati</taxon>
        <taxon>Pseudomonadota</taxon>
        <taxon>Gammaproteobacteria</taxon>
        <taxon>Alteromonadales</taxon>
        <taxon>Pseudoalteromonadaceae</taxon>
        <taxon>Pseudoalteromonas</taxon>
    </lineage>
</organism>